<keyword evidence="6" id="KW-0833">Ubl conjugation pathway</keyword>
<evidence type="ECO:0000256" key="7">
    <source>
        <dbReference type="ARBA" id="ARBA00022833"/>
    </source>
</evidence>
<dbReference type="Proteomes" id="UP000075884">
    <property type="component" value="Unassembled WGS sequence"/>
</dbReference>
<comment type="catalytic activity">
    <reaction evidence="1">
        <text>S-ubiquitinyl-[E2 ubiquitin-conjugating enzyme]-L-cysteine + [acceptor protein]-L-lysine = [E2 ubiquitin-conjugating enzyme]-L-cysteine + N(6)-ubiquitinyl-[acceptor protein]-L-lysine.</text>
        <dbReference type="EC" id="2.3.2.27"/>
    </reaction>
</comment>
<dbReference type="VEuPathDB" id="VectorBase:ADIR010681"/>
<dbReference type="PROSITE" id="PS50089">
    <property type="entry name" value="ZF_RING_2"/>
    <property type="match status" value="1"/>
</dbReference>
<keyword evidence="3" id="KW-0808">Transferase</keyword>
<dbReference type="SMART" id="SM00184">
    <property type="entry name" value="RING"/>
    <property type="match status" value="1"/>
</dbReference>
<keyword evidence="9" id="KW-0472">Membrane</keyword>
<organism evidence="11 12">
    <name type="scientific">Anopheles dirus</name>
    <dbReference type="NCBI Taxonomy" id="7168"/>
    <lineage>
        <taxon>Eukaryota</taxon>
        <taxon>Metazoa</taxon>
        <taxon>Ecdysozoa</taxon>
        <taxon>Arthropoda</taxon>
        <taxon>Hexapoda</taxon>
        <taxon>Insecta</taxon>
        <taxon>Pterygota</taxon>
        <taxon>Neoptera</taxon>
        <taxon>Endopterygota</taxon>
        <taxon>Diptera</taxon>
        <taxon>Nematocera</taxon>
        <taxon>Culicoidea</taxon>
        <taxon>Culicidae</taxon>
        <taxon>Anophelinae</taxon>
        <taxon>Anopheles</taxon>
    </lineage>
</organism>
<dbReference type="Gene3D" id="3.30.40.10">
    <property type="entry name" value="Zinc/RING finger domain, C3HC4 (zinc finger)"/>
    <property type="match status" value="1"/>
</dbReference>
<evidence type="ECO:0000313" key="11">
    <source>
        <dbReference type="EnsemblMetazoa" id="ADIR010681-PA"/>
    </source>
</evidence>
<dbReference type="PANTHER" id="PTHR22937:SF65">
    <property type="entry name" value="E3 UBIQUITIN-PROTEIN LIGASE ARK2C"/>
    <property type="match status" value="1"/>
</dbReference>
<keyword evidence="12" id="KW-1185">Reference proteome</keyword>
<dbReference type="EnsemblMetazoa" id="ADIR010681-RA">
    <property type="protein sequence ID" value="ADIR010681-PA"/>
    <property type="gene ID" value="ADIR010681"/>
</dbReference>
<evidence type="ECO:0000256" key="4">
    <source>
        <dbReference type="ARBA" id="ARBA00022723"/>
    </source>
</evidence>
<dbReference type="InterPro" id="IPR013083">
    <property type="entry name" value="Znf_RING/FYVE/PHD"/>
</dbReference>
<evidence type="ECO:0000256" key="6">
    <source>
        <dbReference type="ARBA" id="ARBA00022786"/>
    </source>
</evidence>
<dbReference type="STRING" id="7168.A0A182NSP1"/>
<protein>
    <recommendedName>
        <fullName evidence="2">RING-type E3 ubiquitin transferase</fullName>
        <ecNumber evidence="2">2.3.2.27</ecNumber>
    </recommendedName>
</protein>
<evidence type="ECO:0000259" key="10">
    <source>
        <dbReference type="PROSITE" id="PS50089"/>
    </source>
</evidence>
<evidence type="ECO:0000256" key="2">
    <source>
        <dbReference type="ARBA" id="ARBA00012483"/>
    </source>
</evidence>
<keyword evidence="7" id="KW-0862">Zinc</keyword>
<evidence type="ECO:0000313" key="12">
    <source>
        <dbReference type="Proteomes" id="UP000075884"/>
    </source>
</evidence>
<keyword evidence="5 8" id="KW-0863">Zinc-finger</keyword>
<name>A0A182NSP1_9DIPT</name>
<reference evidence="11" key="2">
    <citation type="submission" date="2020-05" db="UniProtKB">
        <authorList>
            <consortium name="EnsemblMetazoa"/>
        </authorList>
    </citation>
    <scope>IDENTIFICATION</scope>
    <source>
        <strain evidence="11">WRAIR2</strain>
    </source>
</reference>
<dbReference type="InterPro" id="IPR001841">
    <property type="entry name" value="Znf_RING"/>
</dbReference>
<reference evidence="12" key="1">
    <citation type="submission" date="2013-03" db="EMBL/GenBank/DDBJ databases">
        <title>The Genome Sequence of Anopheles dirus WRAIR2.</title>
        <authorList>
            <consortium name="The Broad Institute Genomics Platform"/>
            <person name="Neafsey D.E."/>
            <person name="Walton C."/>
            <person name="Walker B."/>
            <person name="Young S.K."/>
            <person name="Zeng Q."/>
            <person name="Gargeya S."/>
            <person name="Fitzgerald M."/>
            <person name="Haas B."/>
            <person name="Abouelleil A."/>
            <person name="Allen A.W."/>
            <person name="Alvarado L."/>
            <person name="Arachchi H.M."/>
            <person name="Berlin A.M."/>
            <person name="Chapman S.B."/>
            <person name="Gainer-Dewar J."/>
            <person name="Goldberg J."/>
            <person name="Griggs A."/>
            <person name="Gujja S."/>
            <person name="Hansen M."/>
            <person name="Howarth C."/>
            <person name="Imamovic A."/>
            <person name="Ireland A."/>
            <person name="Larimer J."/>
            <person name="McCowan C."/>
            <person name="Murphy C."/>
            <person name="Pearson M."/>
            <person name="Poon T.W."/>
            <person name="Priest M."/>
            <person name="Roberts A."/>
            <person name="Saif S."/>
            <person name="Shea T."/>
            <person name="Sisk P."/>
            <person name="Sykes S."/>
            <person name="Wortman J."/>
            <person name="Nusbaum C."/>
            <person name="Birren B."/>
        </authorList>
    </citation>
    <scope>NUCLEOTIDE SEQUENCE [LARGE SCALE GENOMIC DNA]</scope>
    <source>
        <strain evidence="12">WRAIR2</strain>
    </source>
</reference>
<dbReference type="EC" id="2.3.2.27" evidence="2"/>
<evidence type="ECO:0000256" key="3">
    <source>
        <dbReference type="ARBA" id="ARBA00022679"/>
    </source>
</evidence>
<keyword evidence="9" id="KW-0812">Transmembrane</keyword>
<dbReference type="PANTHER" id="PTHR22937">
    <property type="entry name" value="E3 UBIQUITIN-PROTEIN LIGASE RNF165"/>
    <property type="match status" value="1"/>
</dbReference>
<proteinExistence type="predicted"/>
<dbReference type="InterPro" id="IPR045191">
    <property type="entry name" value="MBR1/2-like"/>
</dbReference>
<feature type="domain" description="RING-type" evidence="10">
    <location>
        <begin position="61"/>
        <end position="101"/>
    </location>
</feature>
<evidence type="ECO:0000256" key="8">
    <source>
        <dbReference type="PROSITE-ProRule" id="PRU00175"/>
    </source>
</evidence>
<feature type="transmembrane region" description="Helical" evidence="9">
    <location>
        <begin position="6"/>
        <end position="27"/>
    </location>
</feature>
<dbReference type="GO" id="GO:0061630">
    <property type="term" value="F:ubiquitin protein ligase activity"/>
    <property type="evidence" value="ECO:0007669"/>
    <property type="project" value="UniProtKB-EC"/>
</dbReference>
<dbReference type="GO" id="GO:0008270">
    <property type="term" value="F:zinc ion binding"/>
    <property type="evidence" value="ECO:0007669"/>
    <property type="project" value="UniProtKB-KW"/>
</dbReference>
<dbReference type="Pfam" id="PF13639">
    <property type="entry name" value="zf-RING_2"/>
    <property type="match status" value="1"/>
</dbReference>
<evidence type="ECO:0000256" key="1">
    <source>
        <dbReference type="ARBA" id="ARBA00000900"/>
    </source>
</evidence>
<dbReference type="SUPFAM" id="SSF57850">
    <property type="entry name" value="RING/U-box"/>
    <property type="match status" value="1"/>
</dbReference>
<keyword evidence="9" id="KW-1133">Transmembrane helix</keyword>
<sequence length="104" mass="12087">MVLPQILAFAATVSIVTLATIGLLYYFDNQNEQHHHRRAGNRTARKTETTYNPPADEDIYCTICLEEIARTNRWTLPCKHSFHVQCLNKWMINKQVCPNCRKPI</sequence>
<evidence type="ECO:0000256" key="9">
    <source>
        <dbReference type="SAM" id="Phobius"/>
    </source>
</evidence>
<accession>A0A182NSP1</accession>
<keyword evidence="4" id="KW-0479">Metal-binding</keyword>
<evidence type="ECO:0000256" key="5">
    <source>
        <dbReference type="ARBA" id="ARBA00022771"/>
    </source>
</evidence>
<dbReference type="AlphaFoldDB" id="A0A182NSP1"/>